<dbReference type="PROSITE" id="PS51202">
    <property type="entry name" value="RCK_C"/>
    <property type="match status" value="1"/>
</dbReference>
<evidence type="ECO:0000313" key="4">
    <source>
        <dbReference type="Proteomes" id="UP000076079"/>
    </source>
</evidence>
<dbReference type="PROSITE" id="PS51201">
    <property type="entry name" value="RCK_N"/>
    <property type="match status" value="1"/>
</dbReference>
<organism evidence="3 4">
    <name type="scientific">Luteitalea pratensis</name>
    <dbReference type="NCBI Taxonomy" id="1855912"/>
    <lineage>
        <taxon>Bacteria</taxon>
        <taxon>Pseudomonadati</taxon>
        <taxon>Acidobacteriota</taxon>
        <taxon>Vicinamibacteria</taxon>
        <taxon>Vicinamibacterales</taxon>
        <taxon>Vicinamibacteraceae</taxon>
        <taxon>Luteitalea</taxon>
    </lineage>
</organism>
<dbReference type="RefSeq" id="WP_110174337.1">
    <property type="nucleotide sequence ID" value="NZ_CP015136.1"/>
</dbReference>
<dbReference type="SUPFAM" id="SSF116726">
    <property type="entry name" value="TrkA C-terminal domain-like"/>
    <property type="match status" value="1"/>
</dbReference>
<dbReference type="Pfam" id="PF02080">
    <property type="entry name" value="TrkA_C"/>
    <property type="match status" value="1"/>
</dbReference>
<feature type="domain" description="RCK N-terminal" evidence="1">
    <location>
        <begin position="3"/>
        <end position="119"/>
    </location>
</feature>
<evidence type="ECO:0000259" key="2">
    <source>
        <dbReference type="PROSITE" id="PS51202"/>
    </source>
</evidence>
<evidence type="ECO:0000313" key="3">
    <source>
        <dbReference type="EMBL" id="AMY12925.1"/>
    </source>
</evidence>
<reference evidence="3 4" key="1">
    <citation type="journal article" date="2016" name="Genome Announc.">
        <title>First Complete Genome Sequence of a Subdivision 6 Acidobacterium Strain.</title>
        <authorList>
            <person name="Huang S."/>
            <person name="Vieira S."/>
            <person name="Bunk B."/>
            <person name="Riedel T."/>
            <person name="Sproer C."/>
            <person name="Overmann J."/>
        </authorList>
    </citation>
    <scope>NUCLEOTIDE SEQUENCE [LARGE SCALE GENOMIC DNA]</scope>
    <source>
        <strain evidence="4">DSM 100886 HEG_-6_39</strain>
    </source>
</reference>
<dbReference type="Gene3D" id="3.40.50.720">
    <property type="entry name" value="NAD(P)-binding Rossmann-like Domain"/>
    <property type="match status" value="1"/>
</dbReference>
<dbReference type="STRING" id="1855912.LuPra_06209"/>
<dbReference type="AlphaFoldDB" id="A0A143PW54"/>
<dbReference type="InterPro" id="IPR036291">
    <property type="entry name" value="NAD(P)-bd_dom_sf"/>
</dbReference>
<dbReference type="PATRIC" id="fig|1813736.3.peg.6521"/>
<dbReference type="GO" id="GO:0008324">
    <property type="term" value="F:monoatomic cation transmembrane transporter activity"/>
    <property type="evidence" value="ECO:0007669"/>
    <property type="project" value="InterPro"/>
</dbReference>
<dbReference type="GO" id="GO:0006813">
    <property type="term" value="P:potassium ion transport"/>
    <property type="evidence" value="ECO:0007669"/>
    <property type="project" value="InterPro"/>
</dbReference>
<dbReference type="OrthoDB" id="10660at2"/>
<dbReference type="InterPro" id="IPR003148">
    <property type="entry name" value="RCK_N"/>
</dbReference>
<sequence>MSKRLYAVIGLGRFGSAVASTLVSLGQDVIGLDDNEDRVREIGELTTHALQIDATDIRALRQAGVNAADVAVISIGENIEASLLVVMQVKDLGVPHIIAKAVTPLHGRILEKLGVTRVIFPEREMAERTARSLVIPNALDYITLSSDFSIVEVTVPTKFVGQTLRSIELRARYGLTLVAIKRQVAGKEETLVSPPADQVLLEGDIVALLGKNEMLARIETIR</sequence>
<dbReference type="SUPFAM" id="SSF51735">
    <property type="entry name" value="NAD(P)-binding Rossmann-fold domains"/>
    <property type="match status" value="1"/>
</dbReference>
<dbReference type="Gene3D" id="3.30.70.1450">
    <property type="entry name" value="Regulator of K+ conductance, C-terminal domain"/>
    <property type="match status" value="1"/>
</dbReference>
<reference evidence="4" key="2">
    <citation type="submission" date="2016-04" db="EMBL/GenBank/DDBJ databases">
        <title>First Complete Genome Sequence of a Subdivision 6 Acidobacterium.</title>
        <authorList>
            <person name="Huang S."/>
            <person name="Vieira S."/>
            <person name="Bunk B."/>
            <person name="Riedel T."/>
            <person name="Sproeer C."/>
            <person name="Overmann J."/>
        </authorList>
    </citation>
    <scope>NUCLEOTIDE SEQUENCE [LARGE SCALE GENOMIC DNA]</scope>
    <source>
        <strain evidence="4">DSM 100886 HEG_-6_39</strain>
    </source>
</reference>
<name>A0A143PW54_LUTPR</name>
<feature type="domain" description="RCK C-terminal" evidence="2">
    <location>
        <begin position="136"/>
        <end position="222"/>
    </location>
</feature>
<evidence type="ECO:0000259" key="1">
    <source>
        <dbReference type="PROSITE" id="PS51201"/>
    </source>
</evidence>
<dbReference type="EMBL" id="CP015136">
    <property type="protein sequence ID" value="AMY12925.1"/>
    <property type="molecule type" value="Genomic_DNA"/>
</dbReference>
<dbReference type="KEGG" id="abac:LuPra_06209"/>
<dbReference type="Pfam" id="PF02254">
    <property type="entry name" value="TrkA_N"/>
    <property type="match status" value="1"/>
</dbReference>
<accession>A0A143PW54</accession>
<dbReference type="Proteomes" id="UP000076079">
    <property type="component" value="Chromosome"/>
</dbReference>
<dbReference type="InterPro" id="IPR006037">
    <property type="entry name" value="RCK_C"/>
</dbReference>
<dbReference type="InterPro" id="IPR050721">
    <property type="entry name" value="Trk_Ktr_HKT_K-transport"/>
</dbReference>
<gene>
    <name evidence="3" type="primary">ktrA</name>
    <name evidence="3" type="ORF">LuPra_06209</name>
</gene>
<protein>
    <submittedName>
        <fullName evidence="3">Ktr system potassium uptake protein A</fullName>
    </submittedName>
</protein>
<proteinExistence type="predicted"/>
<keyword evidence="4" id="KW-1185">Reference proteome</keyword>
<dbReference type="InterPro" id="IPR036721">
    <property type="entry name" value="RCK_C_sf"/>
</dbReference>
<dbReference type="PANTHER" id="PTHR43833:SF7">
    <property type="entry name" value="KTR SYSTEM POTASSIUM UPTAKE PROTEIN C"/>
    <property type="match status" value="1"/>
</dbReference>
<dbReference type="PANTHER" id="PTHR43833">
    <property type="entry name" value="POTASSIUM CHANNEL PROTEIN 2-RELATED-RELATED"/>
    <property type="match status" value="1"/>
</dbReference>